<evidence type="ECO:0000313" key="4">
    <source>
        <dbReference type="EMBL" id="GAU87287.1"/>
    </source>
</evidence>
<evidence type="ECO:0000256" key="3">
    <source>
        <dbReference type="SAM" id="SignalP"/>
    </source>
</evidence>
<dbReference type="InterPro" id="IPR031424">
    <property type="entry name" value="QVR-like"/>
</dbReference>
<protein>
    <recommendedName>
        <fullName evidence="6">Protein quiver</fullName>
    </recommendedName>
</protein>
<keyword evidence="1 3" id="KW-0732">Signal</keyword>
<dbReference type="GO" id="GO:0032222">
    <property type="term" value="P:regulation of synaptic transmission, cholinergic"/>
    <property type="evidence" value="ECO:0007669"/>
    <property type="project" value="InterPro"/>
</dbReference>
<proteinExistence type="predicted"/>
<comment type="caution">
    <text evidence="4">The sequence shown here is derived from an EMBL/GenBank/DDBJ whole genome shotgun (WGS) entry which is preliminary data.</text>
</comment>
<dbReference type="Proteomes" id="UP000186922">
    <property type="component" value="Unassembled WGS sequence"/>
</dbReference>
<keyword evidence="2" id="KW-0325">Glycoprotein</keyword>
<evidence type="ECO:0008006" key="6">
    <source>
        <dbReference type="Google" id="ProtNLM"/>
    </source>
</evidence>
<dbReference type="GO" id="GO:0030431">
    <property type="term" value="P:sleep"/>
    <property type="evidence" value="ECO:0007669"/>
    <property type="project" value="InterPro"/>
</dbReference>
<evidence type="ECO:0000313" key="5">
    <source>
        <dbReference type="Proteomes" id="UP000186922"/>
    </source>
</evidence>
<keyword evidence="5" id="KW-1185">Reference proteome</keyword>
<organism evidence="4 5">
    <name type="scientific">Ramazzottius varieornatus</name>
    <name type="common">Water bear</name>
    <name type="synonym">Tardigrade</name>
    <dbReference type="NCBI Taxonomy" id="947166"/>
    <lineage>
        <taxon>Eukaryota</taxon>
        <taxon>Metazoa</taxon>
        <taxon>Ecdysozoa</taxon>
        <taxon>Tardigrada</taxon>
        <taxon>Eutardigrada</taxon>
        <taxon>Parachela</taxon>
        <taxon>Hypsibioidea</taxon>
        <taxon>Ramazzottiidae</taxon>
        <taxon>Ramazzottius</taxon>
    </lineage>
</organism>
<accession>A0A1D1UJ77</accession>
<dbReference type="AlphaFoldDB" id="A0A1D1UJ77"/>
<dbReference type="EMBL" id="BDGG01000001">
    <property type="protein sequence ID" value="GAU87287.1"/>
    <property type="molecule type" value="Genomic_DNA"/>
</dbReference>
<dbReference type="InterPro" id="IPR050975">
    <property type="entry name" value="Sleep_regulator"/>
</dbReference>
<name>A0A1D1UJ77_RAMVA</name>
<feature type="signal peptide" evidence="3">
    <location>
        <begin position="1"/>
        <end position="23"/>
    </location>
</feature>
<evidence type="ECO:0000256" key="2">
    <source>
        <dbReference type="ARBA" id="ARBA00023180"/>
    </source>
</evidence>
<sequence length="129" mass="13459">MQLASIVFLGAVAFTCFFHTVSSLKCHQCTASSIGNINTGCNDPIDKKAFPSQECSIPGANVCRKNTIRGIVTRGCDVKGSSTLGCKNIADKAFDCLCEGEGCNGGGNNAPQTIVLALTVAFVALYRSC</sequence>
<feature type="chain" id="PRO_5008897278" description="Protein quiver" evidence="3">
    <location>
        <begin position="24"/>
        <end position="129"/>
    </location>
</feature>
<reference evidence="4 5" key="1">
    <citation type="journal article" date="2016" name="Nat. Commun.">
        <title>Extremotolerant tardigrade genome and improved radiotolerance of human cultured cells by tardigrade-unique protein.</title>
        <authorList>
            <person name="Hashimoto T."/>
            <person name="Horikawa D.D."/>
            <person name="Saito Y."/>
            <person name="Kuwahara H."/>
            <person name="Kozuka-Hata H."/>
            <person name="Shin-I T."/>
            <person name="Minakuchi Y."/>
            <person name="Ohishi K."/>
            <person name="Motoyama A."/>
            <person name="Aizu T."/>
            <person name="Enomoto A."/>
            <person name="Kondo K."/>
            <person name="Tanaka S."/>
            <person name="Hara Y."/>
            <person name="Koshikawa S."/>
            <person name="Sagara H."/>
            <person name="Miura T."/>
            <person name="Yokobori S."/>
            <person name="Miyagawa K."/>
            <person name="Suzuki Y."/>
            <person name="Kubo T."/>
            <person name="Oyama M."/>
            <person name="Kohara Y."/>
            <person name="Fujiyama A."/>
            <person name="Arakawa K."/>
            <person name="Katayama T."/>
            <person name="Toyoda A."/>
            <person name="Kunieda T."/>
        </authorList>
    </citation>
    <scope>NUCLEOTIDE SEQUENCE [LARGE SCALE GENOMIC DNA]</scope>
    <source>
        <strain evidence="4 5">YOKOZUNA-1</strain>
    </source>
</reference>
<evidence type="ECO:0000256" key="1">
    <source>
        <dbReference type="ARBA" id="ARBA00022729"/>
    </source>
</evidence>
<gene>
    <name evidence="4" type="primary">RvY_00166-1</name>
    <name evidence="4" type="synonym">RvY_00166.1</name>
    <name evidence="4" type="ORF">RvY_00166</name>
</gene>
<dbReference type="Pfam" id="PF17064">
    <property type="entry name" value="QVR"/>
    <property type="match status" value="1"/>
</dbReference>
<dbReference type="PANTHER" id="PTHR33562">
    <property type="entry name" value="ATILLA, ISOFORM B-RELATED-RELATED"/>
    <property type="match status" value="1"/>
</dbReference>